<sequence>MLFQEPETAAIEALLFVAKEPLTIEKLSEILEISSETVLEIIELLRSRYEDTACGLTIIQVEQGYKMGTKSPYSKYIEVLYKQPSQGLSNAALEVLSIVAYKQPVTRGEIDFIRGVQSDRALATLVEKELVQDVGRKDSPGRPILYGTTGKFLIHFGLNSIQDLPEIESLYQEQDGEEETDIQDDIF</sequence>
<comment type="function">
    <text evidence="5">Participates in chromosomal partition during cell division. May act via the formation of a condensin-like complex containing Smc and ScpA that pull DNA away from mid-cell into both cell halves.</text>
</comment>
<dbReference type="SUPFAM" id="SSF46785">
    <property type="entry name" value="Winged helix' DNA-binding domain"/>
    <property type="match status" value="2"/>
</dbReference>
<keyword evidence="4 5" id="KW-0131">Cell cycle</keyword>
<proteinExistence type="inferred from homology"/>
<evidence type="ECO:0000256" key="5">
    <source>
        <dbReference type="HAMAP-Rule" id="MF_01804"/>
    </source>
</evidence>
<name>F0T063_SYNGF</name>
<dbReference type="NCBIfam" id="TIGR00281">
    <property type="entry name" value="SMC-Scp complex subunit ScpB"/>
    <property type="match status" value="1"/>
</dbReference>
<evidence type="ECO:0000256" key="4">
    <source>
        <dbReference type="ARBA" id="ARBA00023306"/>
    </source>
</evidence>
<dbReference type="AlphaFoldDB" id="F0T063"/>
<gene>
    <name evidence="5" type="primary">scpB</name>
    <name evidence="6" type="ordered locus">Sgly_1853</name>
</gene>
<keyword evidence="1 5" id="KW-0963">Cytoplasm</keyword>
<dbReference type="GO" id="GO:0051304">
    <property type="term" value="P:chromosome separation"/>
    <property type="evidence" value="ECO:0007669"/>
    <property type="project" value="InterPro"/>
</dbReference>
<comment type="subunit">
    <text evidence="5">Homodimer. Homodimerization may be required to stabilize the binding of ScpA to the Smc head domains. Component of a cohesin-like complex composed of ScpA, ScpB and the Smc homodimer, in which ScpA and ScpB bind to the head domain of Smc. The presence of the three proteins is required for the association of the complex with DNA.</text>
</comment>
<dbReference type="InterPro" id="IPR036390">
    <property type="entry name" value="WH_DNA-bd_sf"/>
</dbReference>
<protein>
    <recommendedName>
        <fullName evidence="5">Segregation and condensation protein B</fullName>
    </recommendedName>
</protein>
<dbReference type="STRING" id="645991.Sgly_1853"/>
<dbReference type="InterPro" id="IPR005234">
    <property type="entry name" value="ScpB_csome_segregation"/>
</dbReference>
<evidence type="ECO:0000256" key="1">
    <source>
        <dbReference type="ARBA" id="ARBA00022490"/>
    </source>
</evidence>
<dbReference type="HAMAP" id="MF_01804">
    <property type="entry name" value="ScpB"/>
    <property type="match status" value="1"/>
</dbReference>
<keyword evidence="7" id="KW-1185">Reference proteome</keyword>
<dbReference type="eggNOG" id="COG1386">
    <property type="taxonomic scope" value="Bacteria"/>
</dbReference>
<dbReference type="PIRSF" id="PIRSF019345">
    <property type="entry name" value="ScpB"/>
    <property type="match status" value="1"/>
</dbReference>
<comment type="subcellular location">
    <subcellularLocation>
        <location evidence="5">Cytoplasm</location>
    </subcellularLocation>
    <text evidence="5">Associated with two foci at the outer edges of the nucleoid region in young cells, and at four foci within both cell halves in older cells.</text>
</comment>
<dbReference type="Pfam" id="PF04079">
    <property type="entry name" value="SMC_ScpB"/>
    <property type="match status" value="1"/>
</dbReference>
<dbReference type="GO" id="GO:0006260">
    <property type="term" value="P:DNA replication"/>
    <property type="evidence" value="ECO:0007669"/>
    <property type="project" value="UniProtKB-UniRule"/>
</dbReference>
<dbReference type="InterPro" id="IPR036388">
    <property type="entry name" value="WH-like_DNA-bd_sf"/>
</dbReference>
<dbReference type="Proteomes" id="UP000007488">
    <property type="component" value="Chromosome"/>
</dbReference>
<organism evidence="6 7">
    <name type="scientific">Syntrophobotulus glycolicus (strain DSM 8271 / FlGlyR)</name>
    <dbReference type="NCBI Taxonomy" id="645991"/>
    <lineage>
        <taxon>Bacteria</taxon>
        <taxon>Bacillati</taxon>
        <taxon>Bacillota</taxon>
        <taxon>Clostridia</taxon>
        <taxon>Eubacteriales</taxon>
        <taxon>Desulfitobacteriaceae</taxon>
        <taxon>Syntrophobotulus</taxon>
    </lineage>
</organism>
<dbReference type="Gene3D" id="1.10.10.10">
    <property type="entry name" value="Winged helix-like DNA-binding domain superfamily/Winged helix DNA-binding domain"/>
    <property type="match status" value="2"/>
</dbReference>
<dbReference type="EMBL" id="CP002547">
    <property type="protein sequence ID" value="ADY56150.1"/>
    <property type="molecule type" value="Genomic_DNA"/>
</dbReference>
<dbReference type="KEGG" id="sgy:Sgly_1853"/>
<reference evidence="6 7" key="1">
    <citation type="journal article" date="2011" name="Stand. Genomic Sci.">
        <title>Complete genome sequence of Syntrophobotulus glycolicus type strain (FlGlyR).</title>
        <authorList>
            <person name="Han C."/>
            <person name="Mwirichia R."/>
            <person name="Chertkov O."/>
            <person name="Held B."/>
            <person name="Lapidus A."/>
            <person name="Nolan M."/>
            <person name="Lucas S."/>
            <person name="Hammon N."/>
            <person name="Deshpande S."/>
            <person name="Cheng J.F."/>
            <person name="Tapia R."/>
            <person name="Goodwin L."/>
            <person name="Pitluck S."/>
            <person name="Huntemann M."/>
            <person name="Liolios K."/>
            <person name="Ivanova N."/>
            <person name="Pagani I."/>
            <person name="Mavromatis K."/>
            <person name="Ovchinikova G."/>
            <person name="Pati A."/>
            <person name="Chen A."/>
            <person name="Palaniappan K."/>
            <person name="Land M."/>
            <person name="Hauser L."/>
            <person name="Brambilla E.M."/>
            <person name="Rohde M."/>
            <person name="Spring S."/>
            <person name="Sikorski J."/>
            <person name="Goker M."/>
            <person name="Woyke T."/>
            <person name="Bristow J."/>
            <person name="Eisen J.A."/>
            <person name="Markowitz V."/>
            <person name="Hugenholtz P."/>
            <person name="Kyrpides N.C."/>
            <person name="Klenk H.P."/>
            <person name="Detter J.C."/>
        </authorList>
    </citation>
    <scope>NUCLEOTIDE SEQUENCE [LARGE SCALE GENOMIC DNA]</scope>
    <source>
        <strain evidence="7">DSM 8271 / FlGlyR</strain>
    </source>
</reference>
<accession>F0T063</accession>
<dbReference type="GO" id="GO:0051301">
    <property type="term" value="P:cell division"/>
    <property type="evidence" value="ECO:0007669"/>
    <property type="project" value="UniProtKB-KW"/>
</dbReference>
<reference evidence="7" key="2">
    <citation type="submission" date="2011-02" db="EMBL/GenBank/DDBJ databases">
        <title>The complete genome of Syntrophobotulus glycolicus DSM 8271.</title>
        <authorList>
            <person name="Lucas S."/>
            <person name="Copeland A."/>
            <person name="Lapidus A."/>
            <person name="Bruce D."/>
            <person name="Goodwin L."/>
            <person name="Pitluck S."/>
            <person name="Kyrpides N."/>
            <person name="Mavromatis K."/>
            <person name="Pagani I."/>
            <person name="Ivanova N."/>
            <person name="Mikhailova N."/>
            <person name="Chertkov O."/>
            <person name="Held B."/>
            <person name="Detter J.C."/>
            <person name="Tapia R."/>
            <person name="Han C."/>
            <person name="Land M."/>
            <person name="Hauser L."/>
            <person name="Markowitz V."/>
            <person name="Cheng J.-F."/>
            <person name="Hugenholtz P."/>
            <person name="Woyke T."/>
            <person name="Wu D."/>
            <person name="Spring S."/>
            <person name="Schroeder M."/>
            <person name="Brambilla E."/>
            <person name="Klenk H.-P."/>
            <person name="Eisen J.A."/>
        </authorList>
    </citation>
    <scope>NUCLEOTIDE SEQUENCE [LARGE SCALE GENOMIC DNA]</scope>
    <source>
        <strain evidence="7">DSM 8271 / FlGlyR</strain>
    </source>
</reference>
<dbReference type="PANTHER" id="PTHR34298:SF2">
    <property type="entry name" value="SEGREGATION AND CONDENSATION PROTEIN B"/>
    <property type="match status" value="1"/>
</dbReference>
<evidence type="ECO:0000313" key="7">
    <source>
        <dbReference type="Proteomes" id="UP000007488"/>
    </source>
</evidence>
<dbReference type="RefSeq" id="WP_013625018.1">
    <property type="nucleotide sequence ID" value="NC_015172.1"/>
</dbReference>
<dbReference type="OrthoDB" id="9806226at2"/>
<keyword evidence="2 5" id="KW-0132">Cell division</keyword>
<dbReference type="PANTHER" id="PTHR34298">
    <property type="entry name" value="SEGREGATION AND CONDENSATION PROTEIN B"/>
    <property type="match status" value="1"/>
</dbReference>
<evidence type="ECO:0000256" key="2">
    <source>
        <dbReference type="ARBA" id="ARBA00022618"/>
    </source>
</evidence>
<evidence type="ECO:0000313" key="6">
    <source>
        <dbReference type="EMBL" id="ADY56150.1"/>
    </source>
</evidence>
<comment type="similarity">
    <text evidence="5">Belongs to the ScpB family.</text>
</comment>
<keyword evidence="3 5" id="KW-0159">Chromosome partition</keyword>
<evidence type="ECO:0000256" key="3">
    <source>
        <dbReference type="ARBA" id="ARBA00022829"/>
    </source>
</evidence>
<dbReference type="HOGENOM" id="CLU_045647_5_3_9"/>
<dbReference type="GO" id="GO:0005737">
    <property type="term" value="C:cytoplasm"/>
    <property type="evidence" value="ECO:0007669"/>
    <property type="project" value="UniProtKB-SubCell"/>
</dbReference>